<proteinExistence type="predicted"/>
<dbReference type="AlphaFoldDB" id="A0A9W6WKH8"/>
<evidence type="ECO:0000313" key="2">
    <source>
        <dbReference type="Proteomes" id="UP001165120"/>
    </source>
</evidence>
<dbReference type="EMBL" id="BSXN01002960">
    <property type="protein sequence ID" value="GME78155.1"/>
    <property type="molecule type" value="Genomic_DNA"/>
</dbReference>
<protein>
    <submittedName>
        <fullName evidence="1">Unnamed protein product</fullName>
    </submittedName>
</protein>
<organism evidence="1 2">
    <name type="scientific">Candida boidinii</name>
    <name type="common">Yeast</name>
    <dbReference type="NCBI Taxonomy" id="5477"/>
    <lineage>
        <taxon>Eukaryota</taxon>
        <taxon>Fungi</taxon>
        <taxon>Dikarya</taxon>
        <taxon>Ascomycota</taxon>
        <taxon>Saccharomycotina</taxon>
        <taxon>Pichiomycetes</taxon>
        <taxon>Pichiales</taxon>
        <taxon>Pichiaceae</taxon>
        <taxon>Ogataea</taxon>
        <taxon>Ogataea/Candida clade</taxon>
    </lineage>
</organism>
<dbReference type="PANTHER" id="PTHR21600:SF40">
    <property type="entry name" value="PSEUDOURIDYLATE SYNTHASE RPUSD2"/>
    <property type="match status" value="1"/>
</dbReference>
<gene>
    <name evidence="1" type="ORF">Cboi02_000573000</name>
</gene>
<accession>A0A9W6WKH8</accession>
<dbReference type="GO" id="GO:0009982">
    <property type="term" value="F:pseudouridine synthase activity"/>
    <property type="evidence" value="ECO:0007669"/>
    <property type="project" value="TreeGrafter"/>
</dbReference>
<evidence type="ECO:0000313" key="1">
    <source>
        <dbReference type="EMBL" id="GME78155.1"/>
    </source>
</evidence>
<sequence length="124" mass="14833">MSTRYYFENGLRFVKPYYTVQKISVKGRWYGQKLLDVLASEFRDFDENYYKESIENNNISIERFHSKYKPLEIIKGEKLLNLNLRGGDVLVRNIHKHERPVLDCDTVDHKIPIIHQDDDLVLKF</sequence>
<dbReference type="PANTHER" id="PTHR21600">
    <property type="entry name" value="MITOCHONDRIAL RNA PSEUDOURIDINE SYNTHASE"/>
    <property type="match status" value="1"/>
</dbReference>
<dbReference type="Proteomes" id="UP001165120">
    <property type="component" value="Unassembled WGS sequence"/>
</dbReference>
<dbReference type="InterPro" id="IPR050188">
    <property type="entry name" value="RluA_PseudoU_synthase"/>
</dbReference>
<reference evidence="1" key="1">
    <citation type="submission" date="2023-04" db="EMBL/GenBank/DDBJ databases">
        <title>Candida boidinii NBRC 10035.</title>
        <authorList>
            <person name="Ichikawa N."/>
            <person name="Sato H."/>
            <person name="Tonouchi N."/>
        </authorList>
    </citation>
    <scope>NUCLEOTIDE SEQUENCE</scope>
    <source>
        <strain evidence="1">NBRC 10035</strain>
    </source>
</reference>
<dbReference type="GO" id="GO:0000455">
    <property type="term" value="P:enzyme-directed rRNA pseudouridine synthesis"/>
    <property type="evidence" value="ECO:0007669"/>
    <property type="project" value="TreeGrafter"/>
</dbReference>
<name>A0A9W6WKH8_CANBO</name>
<comment type="caution">
    <text evidence="1">The sequence shown here is derived from an EMBL/GenBank/DDBJ whole genome shotgun (WGS) entry which is preliminary data.</text>
</comment>
<keyword evidence="2" id="KW-1185">Reference proteome</keyword>